<dbReference type="AlphaFoldDB" id="A0A3N0CEV2"/>
<feature type="region of interest" description="Disordered" evidence="6">
    <location>
        <begin position="1"/>
        <end position="25"/>
    </location>
</feature>
<dbReference type="InterPro" id="IPR043133">
    <property type="entry name" value="GTP-CH-I_C/QueF"/>
</dbReference>
<feature type="binding site" evidence="5">
    <location>
        <position position="101"/>
    </location>
    <ligand>
        <name>Zn(2+)</name>
        <dbReference type="ChEBI" id="CHEBI:29105"/>
    </ligand>
</feature>
<evidence type="ECO:0000259" key="7">
    <source>
        <dbReference type="Pfam" id="PF01227"/>
    </source>
</evidence>
<comment type="pathway">
    <text evidence="2 5">Cofactor biosynthesis; 7,8-dihydroneopterin triphosphate biosynthesis; 7,8-dihydroneopterin triphosphate from GTP: step 1/1.</text>
</comment>
<dbReference type="InterPro" id="IPR043134">
    <property type="entry name" value="GTP-CH-I_N"/>
</dbReference>
<name>A0A3N0CEV2_9ACTN</name>
<evidence type="ECO:0000313" key="9">
    <source>
        <dbReference type="Proteomes" id="UP000267128"/>
    </source>
</evidence>
<evidence type="ECO:0000256" key="4">
    <source>
        <dbReference type="ARBA" id="ARBA00022801"/>
    </source>
</evidence>
<dbReference type="EMBL" id="RJSE01000007">
    <property type="protein sequence ID" value="RNL61975.1"/>
    <property type="molecule type" value="Genomic_DNA"/>
</dbReference>
<evidence type="ECO:0000256" key="3">
    <source>
        <dbReference type="ARBA" id="ARBA00022563"/>
    </source>
</evidence>
<comment type="subunit">
    <text evidence="5">Homopolymer.</text>
</comment>
<dbReference type="Gene3D" id="3.30.1130.10">
    <property type="match status" value="1"/>
</dbReference>
<dbReference type="NCBIfam" id="NF006825">
    <property type="entry name" value="PRK09347.1-2"/>
    <property type="match status" value="1"/>
</dbReference>
<comment type="caution">
    <text evidence="8">The sequence shown here is derived from an EMBL/GenBank/DDBJ whole genome shotgun (WGS) entry which is preliminary data.</text>
</comment>
<dbReference type="SUPFAM" id="SSF55620">
    <property type="entry name" value="Tetrahydrobiopterin biosynthesis enzymes-like"/>
    <property type="match status" value="1"/>
</dbReference>
<dbReference type="GO" id="GO:0006729">
    <property type="term" value="P:tetrahydrobiopterin biosynthetic process"/>
    <property type="evidence" value="ECO:0007669"/>
    <property type="project" value="TreeGrafter"/>
</dbReference>
<dbReference type="NCBIfam" id="TIGR00063">
    <property type="entry name" value="folE"/>
    <property type="match status" value="1"/>
</dbReference>
<keyword evidence="5" id="KW-0862">Zinc</keyword>
<dbReference type="GO" id="GO:0046654">
    <property type="term" value="P:tetrahydrofolate biosynthetic process"/>
    <property type="evidence" value="ECO:0007669"/>
    <property type="project" value="UniProtKB-UniRule"/>
</dbReference>
<comment type="similarity">
    <text evidence="5">Belongs to the GTP cyclohydrolase I family.</text>
</comment>
<dbReference type="UniPathway" id="UPA00848">
    <property type="reaction ID" value="UER00151"/>
</dbReference>
<dbReference type="GO" id="GO:0003934">
    <property type="term" value="F:GTP cyclohydrolase I activity"/>
    <property type="evidence" value="ECO:0007669"/>
    <property type="project" value="UniProtKB-UniRule"/>
</dbReference>
<dbReference type="NCBIfam" id="NF006826">
    <property type="entry name" value="PRK09347.1-3"/>
    <property type="match status" value="1"/>
</dbReference>
<keyword evidence="5" id="KW-0547">Nucleotide-binding</keyword>
<keyword evidence="4 5" id="KW-0378">Hydrolase</keyword>
<dbReference type="GO" id="GO:0008270">
    <property type="term" value="F:zinc ion binding"/>
    <property type="evidence" value="ECO:0007669"/>
    <property type="project" value="UniProtKB-UniRule"/>
</dbReference>
<evidence type="ECO:0000256" key="2">
    <source>
        <dbReference type="ARBA" id="ARBA00005080"/>
    </source>
</evidence>
<dbReference type="InterPro" id="IPR020602">
    <property type="entry name" value="GTP_CycHdrlase_I_dom"/>
</dbReference>
<dbReference type="Proteomes" id="UP000267128">
    <property type="component" value="Unassembled WGS sequence"/>
</dbReference>
<dbReference type="OrthoDB" id="9801207at2"/>
<dbReference type="HAMAP" id="MF_00223">
    <property type="entry name" value="FolE"/>
    <property type="match status" value="1"/>
</dbReference>
<comment type="catalytic activity">
    <reaction evidence="1 5">
        <text>GTP + H2O = 7,8-dihydroneopterin 3'-triphosphate + formate + H(+)</text>
        <dbReference type="Rhea" id="RHEA:17473"/>
        <dbReference type="ChEBI" id="CHEBI:15377"/>
        <dbReference type="ChEBI" id="CHEBI:15378"/>
        <dbReference type="ChEBI" id="CHEBI:15740"/>
        <dbReference type="ChEBI" id="CHEBI:37565"/>
        <dbReference type="ChEBI" id="CHEBI:58462"/>
        <dbReference type="EC" id="3.5.4.16"/>
    </reaction>
</comment>
<dbReference type="InterPro" id="IPR001474">
    <property type="entry name" value="GTP_CycHdrlase_I"/>
</dbReference>
<dbReference type="PANTHER" id="PTHR11109">
    <property type="entry name" value="GTP CYCLOHYDROLASE I"/>
    <property type="match status" value="1"/>
</dbReference>
<reference evidence="8 9" key="1">
    <citation type="submission" date="2018-11" db="EMBL/GenBank/DDBJ databases">
        <authorList>
            <person name="Li F."/>
        </authorList>
    </citation>
    <scope>NUCLEOTIDE SEQUENCE [LARGE SCALE GENOMIC DNA]</scope>
    <source>
        <strain evidence="8 9">Gsoil 097</strain>
    </source>
</reference>
<evidence type="ECO:0000256" key="5">
    <source>
        <dbReference type="HAMAP-Rule" id="MF_00223"/>
    </source>
</evidence>
<feature type="binding site" evidence="5">
    <location>
        <position position="169"/>
    </location>
    <ligand>
        <name>Zn(2+)</name>
        <dbReference type="ChEBI" id="CHEBI:29105"/>
    </ligand>
</feature>
<evidence type="ECO:0000256" key="6">
    <source>
        <dbReference type="SAM" id="MobiDB-lite"/>
    </source>
</evidence>
<dbReference type="RefSeq" id="WP_123227270.1">
    <property type="nucleotide sequence ID" value="NZ_RJSE01000007.1"/>
</dbReference>
<sequence>MSSAAHEVTRLASRSRVTHPAPGRDLDNAEAAAAEFLRSLGIDPDDPATPDLADTPRRLALAYDELLDVPEFDFTTFANTEAYDELVVVGDIAFQSICEHHLLPFVGVAHVGYLPADRIVGLSKLARTVDHFARRPQTQERLTMQIADLLEEQLRPRGVGVVLRAEHTCMTLRGARSPGTATTTSSMRGHLREHPAARAEFLALTRPIAL</sequence>
<dbReference type="FunFam" id="3.30.1130.10:FF:000001">
    <property type="entry name" value="GTP cyclohydrolase 1"/>
    <property type="match status" value="1"/>
</dbReference>
<dbReference type="PROSITE" id="PS00860">
    <property type="entry name" value="GTP_CYCLOHYDROL_1_2"/>
    <property type="match status" value="1"/>
</dbReference>
<keyword evidence="9" id="KW-1185">Reference proteome</keyword>
<evidence type="ECO:0000256" key="1">
    <source>
        <dbReference type="ARBA" id="ARBA00001052"/>
    </source>
</evidence>
<dbReference type="GO" id="GO:0006730">
    <property type="term" value="P:one-carbon metabolic process"/>
    <property type="evidence" value="ECO:0007669"/>
    <property type="project" value="UniProtKB-UniRule"/>
</dbReference>
<feature type="domain" description="GTP cyclohydrolase I" evidence="7">
    <location>
        <begin position="30"/>
        <end position="205"/>
    </location>
</feature>
<dbReference type="GO" id="GO:0005737">
    <property type="term" value="C:cytoplasm"/>
    <property type="evidence" value="ECO:0007669"/>
    <property type="project" value="TreeGrafter"/>
</dbReference>
<protein>
    <recommendedName>
        <fullName evidence="5">GTP cyclohydrolase 1</fullName>
        <ecNumber evidence="5">3.5.4.16</ecNumber>
    </recommendedName>
    <alternativeName>
        <fullName evidence="5">GTP cyclohydrolase I</fullName>
        <shortName evidence="5">GTP-CH-I</shortName>
    </alternativeName>
</protein>
<dbReference type="EC" id="3.5.4.16" evidence="5"/>
<proteinExistence type="inferred from homology"/>
<keyword evidence="3 5" id="KW-0554">One-carbon metabolism</keyword>
<dbReference type="PANTHER" id="PTHR11109:SF7">
    <property type="entry name" value="GTP CYCLOHYDROLASE 1"/>
    <property type="match status" value="1"/>
</dbReference>
<feature type="binding site" evidence="5">
    <location>
        <position position="98"/>
    </location>
    <ligand>
        <name>Zn(2+)</name>
        <dbReference type="ChEBI" id="CHEBI:29105"/>
    </ligand>
</feature>
<dbReference type="Pfam" id="PF01227">
    <property type="entry name" value="GTP_cyclohydroI"/>
    <property type="match status" value="1"/>
</dbReference>
<dbReference type="GO" id="GO:0005525">
    <property type="term" value="F:GTP binding"/>
    <property type="evidence" value="ECO:0007669"/>
    <property type="project" value="UniProtKB-KW"/>
</dbReference>
<keyword evidence="5" id="KW-0479">Metal-binding</keyword>
<dbReference type="Gene3D" id="1.10.286.10">
    <property type="match status" value="1"/>
</dbReference>
<accession>A0A3N0CEV2</accession>
<keyword evidence="5" id="KW-0342">GTP-binding</keyword>
<organism evidence="8 9">
    <name type="scientific">Nocardioides marmoriginsengisoli</name>
    <dbReference type="NCBI Taxonomy" id="661483"/>
    <lineage>
        <taxon>Bacteria</taxon>
        <taxon>Bacillati</taxon>
        <taxon>Actinomycetota</taxon>
        <taxon>Actinomycetes</taxon>
        <taxon>Propionibacteriales</taxon>
        <taxon>Nocardioidaceae</taxon>
        <taxon>Nocardioides</taxon>
    </lineage>
</organism>
<dbReference type="InterPro" id="IPR018234">
    <property type="entry name" value="GTP_CycHdrlase_I_CS"/>
</dbReference>
<gene>
    <name evidence="5 8" type="primary">folE</name>
    <name evidence="8" type="ORF">EFK50_09090</name>
</gene>
<evidence type="ECO:0000313" key="8">
    <source>
        <dbReference type="EMBL" id="RNL61975.1"/>
    </source>
</evidence>